<dbReference type="Pfam" id="PF00030">
    <property type="entry name" value="Crystall"/>
    <property type="match status" value="2"/>
</dbReference>
<protein>
    <recommendedName>
        <fullName evidence="3">Beta/gamma crystallin 'Greek key' domain-containing protein</fullName>
    </recommendedName>
</protein>
<organism evidence="4">
    <name type="scientific">Xenopus tropicalis</name>
    <name type="common">Western clawed frog</name>
    <name type="synonym">Silurana tropicalis</name>
    <dbReference type="NCBI Taxonomy" id="8364"/>
    <lineage>
        <taxon>Eukaryota</taxon>
        <taxon>Metazoa</taxon>
        <taxon>Chordata</taxon>
        <taxon>Craniata</taxon>
        <taxon>Vertebrata</taxon>
        <taxon>Euteleostomi</taxon>
        <taxon>Amphibia</taxon>
        <taxon>Batrachia</taxon>
        <taxon>Anura</taxon>
        <taxon>Pipoidea</taxon>
        <taxon>Pipidae</taxon>
        <taxon>Xenopodinae</taxon>
        <taxon>Xenopus</taxon>
        <taxon>Silurana</taxon>
    </lineage>
</organism>
<dbReference type="SUPFAM" id="SSF49695">
    <property type="entry name" value="gamma-Crystallin-like"/>
    <property type="match status" value="1"/>
</dbReference>
<dbReference type="GeneTree" id="ENSGT01000000217556"/>
<dbReference type="InterPro" id="IPR001064">
    <property type="entry name" value="Beta/gamma_crystallin"/>
</dbReference>
<reference evidence="4" key="2">
    <citation type="submission" date="2021-03" db="UniProtKB">
        <authorList>
            <consortium name="Ensembl"/>
        </authorList>
    </citation>
    <scope>IDENTIFICATION</scope>
</reference>
<reference evidence="4" key="1">
    <citation type="journal article" date="2010" name="Science">
        <title>The genome of the Western clawed frog Xenopus tropicalis.</title>
        <authorList>
            <person name="Hellsten U."/>
            <person name="Harland R.M."/>
            <person name="Gilchrist M.J."/>
            <person name="Hendrix D."/>
            <person name="Jurka J."/>
            <person name="Kapitonov V."/>
            <person name="Ovcharenko I."/>
            <person name="Putnam N.H."/>
            <person name="Shu S."/>
            <person name="Taher L."/>
            <person name="Blitz I.L."/>
            <person name="Blumberg B."/>
            <person name="Dichmann D.S."/>
            <person name="Dubchak I."/>
            <person name="Amaya E."/>
            <person name="Detter J.C."/>
            <person name="Fletcher R."/>
            <person name="Gerhard D.S."/>
            <person name="Goodstein D."/>
            <person name="Graves T."/>
            <person name="Grigoriev I.V."/>
            <person name="Grimwood J."/>
            <person name="Kawashima T."/>
            <person name="Lindquist E."/>
            <person name="Lucas S.M."/>
            <person name="Mead P.E."/>
            <person name="Mitros T."/>
            <person name="Ogino H."/>
            <person name="Ohta Y."/>
            <person name="Poliakov A.V."/>
            <person name="Pollet N."/>
            <person name="Robert J."/>
            <person name="Salamov A."/>
            <person name="Sater A.K."/>
            <person name="Schmutz J."/>
            <person name="Terry A."/>
            <person name="Vize P.D."/>
            <person name="Warren W.C."/>
            <person name="Wells D."/>
            <person name="Wills A."/>
            <person name="Wilson R.K."/>
            <person name="Zimmerman L.B."/>
            <person name="Zorn A.M."/>
            <person name="Grainger R."/>
            <person name="Grammer T."/>
            <person name="Khokha M.K."/>
            <person name="Richardson P.M."/>
            <person name="Rokhsar D.S."/>
        </authorList>
    </citation>
    <scope>NUCLEOTIDE SEQUENCE [LARGE SCALE GENOMIC DNA]</scope>
    <source>
        <strain evidence="4">Nigerian</strain>
    </source>
</reference>
<keyword evidence="2" id="KW-0677">Repeat</keyword>
<evidence type="ECO:0000256" key="2">
    <source>
        <dbReference type="ARBA" id="ARBA00022737"/>
    </source>
</evidence>
<dbReference type="InParanoid" id="A0A803JNE4"/>
<dbReference type="AlphaFoldDB" id="A0A803JNE4"/>
<dbReference type="Gene3D" id="2.60.20.10">
    <property type="entry name" value="Crystallins"/>
    <property type="match status" value="2"/>
</dbReference>
<dbReference type="Ensembl" id="ENSXETT00000115920">
    <property type="protein sequence ID" value="ENSXETP00000109488"/>
    <property type="gene ID" value="ENSXETG00000046160"/>
</dbReference>
<name>A0A803JNE4_XENTR</name>
<dbReference type="SMART" id="SM00247">
    <property type="entry name" value="XTALbg"/>
    <property type="match status" value="2"/>
</dbReference>
<dbReference type="InterPro" id="IPR011024">
    <property type="entry name" value="G_crystallin-like"/>
</dbReference>
<dbReference type="PROSITE" id="PS50915">
    <property type="entry name" value="CRYSTALLIN_BETA_GAMMA"/>
    <property type="match status" value="1"/>
</dbReference>
<proteinExistence type="inferred from homology"/>
<sequence>MSNILELYSKPNLKGDSQRLQADCGDLSSVGFLKRAQSLKVIGAPWIVFTGTQYRGEFTHYREGTFNIPGFANDISSVRVVTGGLLTPKITLYEFPQNEGKTVTLEERKDGFNNVISSHKTERGAWILYNGEDYNGSRMVTVAGDMVPNYISPDWKNGSCLIPSWRSPFC</sequence>
<accession>A0A803JNE4</accession>
<evidence type="ECO:0000259" key="3">
    <source>
        <dbReference type="PROSITE" id="PS50915"/>
    </source>
</evidence>
<evidence type="ECO:0000313" key="4">
    <source>
        <dbReference type="Ensembl" id="ENSXETP00000109488"/>
    </source>
</evidence>
<comment type="similarity">
    <text evidence="1">Belongs to the beta/gamma-crystallin family.</text>
</comment>
<evidence type="ECO:0000256" key="1">
    <source>
        <dbReference type="ARBA" id="ARBA00009646"/>
    </source>
</evidence>
<feature type="domain" description="Beta/gamma crystallin 'Greek key'" evidence="3">
    <location>
        <begin position="44"/>
        <end position="82"/>
    </location>
</feature>